<dbReference type="Gene3D" id="1.10.1520.10">
    <property type="entry name" value="Ribonuclease III domain"/>
    <property type="match status" value="1"/>
</dbReference>
<keyword evidence="9 15" id="KW-0540">Nuclease</keyword>
<gene>
    <name evidence="15 18" type="primary">rnc</name>
    <name evidence="18" type="ORF">HER31_11735</name>
</gene>
<evidence type="ECO:0000256" key="13">
    <source>
        <dbReference type="ARBA" id="ARBA00022842"/>
    </source>
</evidence>
<dbReference type="Pfam" id="PF00035">
    <property type="entry name" value="dsrm"/>
    <property type="match status" value="1"/>
</dbReference>
<dbReference type="GO" id="GO:0005737">
    <property type="term" value="C:cytoplasm"/>
    <property type="evidence" value="ECO:0007669"/>
    <property type="project" value="UniProtKB-SubCell"/>
</dbReference>
<dbReference type="InterPro" id="IPR014720">
    <property type="entry name" value="dsRBD_dom"/>
</dbReference>
<dbReference type="GO" id="GO:0008033">
    <property type="term" value="P:tRNA processing"/>
    <property type="evidence" value="ECO:0007669"/>
    <property type="project" value="UniProtKB-KW"/>
</dbReference>
<evidence type="ECO:0000313" key="19">
    <source>
        <dbReference type="Proteomes" id="UP000501602"/>
    </source>
</evidence>
<feature type="domain" description="DRBM" evidence="16">
    <location>
        <begin position="154"/>
        <end position="224"/>
    </location>
</feature>
<keyword evidence="12 15" id="KW-0378">Hydrolase</keyword>
<evidence type="ECO:0000256" key="11">
    <source>
        <dbReference type="ARBA" id="ARBA00022759"/>
    </source>
</evidence>
<keyword evidence="15" id="KW-0699">rRNA-binding</keyword>
<keyword evidence="8 15" id="KW-0819">tRNA processing</keyword>
<evidence type="ECO:0000256" key="15">
    <source>
        <dbReference type="HAMAP-Rule" id="MF_00104"/>
    </source>
</evidence>
<name>A0A6H1UIH9_9GAMM</name>
<dbReference type="PROSITE" id="PS50142">
    <property type="entry name" value="RNASE_3_2"/>
    <property type="match status" value="1"/>
</dbReference>
<feature type="binding site" evidence="15">
    <location>
        <position position="40"/>
    </location>
    <ligand>
        <name>Mg(2+)</name>
        <dbReference type="ChEBI" id="CHEBI:18420"/>
    </ligand>
</feature>
<feature type="domain" description="RNase III" evidence="17">
    <location>
        <begin position="5"/>
        <end position="127"/>
    </location>
</feature>
<evidence type="ECO:0000256" key="3">
    <source>
        <dbReference type="ARBA" id="ARBA00010183"/>
    </source>
</evidence>
<dbReference type="GO" id="GO:0042802">
    <property type="term" value="F:identical protein binding"/>
    <property type="evidence" value="ECO:0007669"/>
    <property type="project" value="UniProtKB-ARBA"/>
</dbReference>
<feature type="active site" evidence="15">
    <location>
        <position position="44"/>
    </location>
</feature>
<dbReference type="GO" id="GO:0019843">
    <property type="term" value="F:rRNA binding"/>
    <property type="evidence" value="ECO:0007669"/>
    <property type="project" value="UniProtKB-KW"/>
</dbReference>
<keyword evidence="14 15" id="KW-0694">RNA-binding</keyword>
<comment type="cofactor">
    <cofactor evidence="15">
        <name>Mg(2+)</name>
        <dbReference type="ChEBI" id="CHEBI:18420"/>
    </cofactor>
</comment>
<dbReference type="SMART" id="SM00535">
    <property type="entry name" value="RIBOc"/>
    <property type="match status" value="1"/>
</dbReference>
<keyword evidence="5 15" id="KW-0963">Cytoplasm</keyword>
<comment type="similarity">
    <text evidence="3">Belongs to the ribonuclease III family.</text>
</comment>
<dbReference type="AlphaFoldDB" id="A0A6H1UIH9"/>
<dbReference type="InterPro" id="IPR011907">
    <property type="entry name" value="RNase_III"/>
</dbReference>
<feature type="binding site" evidence="15">
    <location>
        <position position="116"/>
    </location>
    <ligand>
        <name>Mg(2+)</name>
        <dbReference type="ChEBI" id="CHEBI:18420"/>
    </ligand>
</feature>
<evidence type="ECO:0000256" key="12">
    <source>
        <dbReference type="ARBA" id="ARBA00022801"/>
    </source>
</evidence>
<dbReference type="InterPro" id="IPR036389">
    <property type="entry name" value="RNase_III_sf"/>
</dbReference>
<dbReference type="NCBIfam" id="TIGR02191">
    <property type="entry name" value="RNaseIII"/>
    <property type="match status" value="1"/>
</dbReference>
<evidence type="ECO:0000259" key="16">
    <source>
        <dbReference type="PROSITE" id="PS50137"/>
    </source>
</evidence>
<dbReference type="PROSITE" id="PS50137">
    <property type="entry name" value="DS_RBD"/>
    <property type="match status" value="1"/>
</dbReference>
<sequence>MQLKLKRLQDALNYQFKDEAHLQLALTHRSAAGLHNERLEYLGDAVLGFVIADELYHRFPKVTEGDMTRMRASLVKGVTLAELGRELNLPEVIKLGPGELKSGGFRRESILADAVEAIFGAVYLDSGTEAIRSLILRLYKSRLDAIVPGLRQKDPKTSLQEFLQGRRKALPVYTVLTVAGDAHDQTFTISCEVEDLADAIVGEGSSRRKAEQDAAAKTLELLQS</sequence>
<evidence type="ECO:0000313" key="18">
    <source>
        <dbReference type="EMBL" id="QIZ78891.1"/>
    </source>
</evidence>
<evidence type="ECO:0000256" key="4">
    <source>
        <dbReference type="ARBA" id="ARBA00011738"/>
    </source>
</evidence>
<dbReference type="CDD" id="cd00593">
    <property type="entry name" value="RIBOc"/>
    <property type="match status" value="1"/>
</dbReference>
<feature type="active site" evidence="15">
    <location>
        <position position="116"/>
    </location>
</feature>
<organism evidence="18 19">
    <name type="scientific">Ferrimonas lipolytica</name>
    <dbReference type="NCBI Taxonomy" id="2724191"/>
    <lineage>
        <taxon>Bacteria</taxon>
        <taxon>Pseudomonadati</taxon>
        <taxon>Pseudomonadota</taxon>
        <taxon>Gammaproteobacteria</taxon>
        <taxon>Alteromonadales</taxon>
        <taxon>Ferrimonadaceae</taxon>
        <taxon>Ferrimonas</taxon>
    </lineage>
</organism>
<reference evidence="18 19" key="1">
    <citation type="submission" date="2020-04" db="EMBL/GenBank/DDBJ databases">
        <title>Ferrimonas sp. S7 isolated from sea water.</title>
        <authorList>
            <person name="Bae S.S."/>
            <person name="Baek K."/>
        </authorList>
    </citation>
    <scope>NUCLEOTIDE SEQUENCE [LARGE SCALE GENOMIC DNA]</scope>
    <source>
        <strain evidence="18 19">S7</strain>
    </source>
</reference>
<dbReference type="GO" id="GO:0046872">
    <property type="term" value="F:metal ion binding"/>
    <property type="evidence" value="ECO:0007669"/>
    <property type="project" value="UniProtKB-KW"/>
</dbReference>
<dbReference type="FunFam" id="1.10.1520.10:FF:000001">
    <property type="entry name" value="Ribonuclease 3"/>
    <property type="match status" value="1"/>
</dbReference>
<keyword evidence="7 15" id="KW-0507">mRNA processing</keyword>
<dbReference type="Proteomes" id="UP000501602">
    <property type="component" value="Chromosome"/>
</dbReference>
<evidence type="ECO:0000259" key="17">
    <source>
        <dbReference type="PROSITE" id="PS50142"/>
    </source>
</evidence>
<feature type="binding site" evidence="15">
    <location>
        <position position="113"/>
    </location>
    <ligand>
        <name>Mg(2+)</name>
        <dbReference type="ChEBI" id="CHEBI:18420"/>
    </ligand>
</feature>
<protein>
    <recommendedName>
        <fullName evidence="15">Ribonuclease 3</fullName>
        <ecNumber evidence="15">3.1.26.3</ecNumber>
    </recommendedName>
    <alternativeName>
        <fullName evidence="15">Ribonuclease III</fullName>
        <shortName evidence="15">RNase III</shortName>
    </alternativeName>
</protein>
<evidence type="ECO:0000256" key="6">
    <source>
        <dbReference type="ARBA" id="ARBA00022552"/>
    </source>
</evidence>
<dbReference type="FunFam" id="3.30.160.20:FF:000003">
    <property type="entry name" value="Ribonuclease 3"/>
    <property type="match status" value="1"/>
</dbReference>
<comment type="subunit">
    <text evidence="4 15">Homodimer.</text>
</comment>
<dbReference type="Pfam" id="PF14622">
    <property type="entry name" value="Ribonucleas_3_3"/>
    <property type="match status" value="1"/>
</dbReference>
<dbReference type="GO" id="GO:0003725">
    <property type="term" value="F:double-stranded RNA binding"/>
    <property type="evidence" value="ECO:0007669"/>
    <property type="project" value="TreeGrafter"/>
</dbReference>
<evidence type="ECO:0000256" key="7">
    <source>
        <dbReference type="ARBA" id="ARBA00022664"/>
    </source>
</evidence>
<dbReference type="GO" id="GO:0006397">
    <property type="term" value="P:mRNA processing"/>
    <property type="evidence" value="ECO:0007669"/>
    <property type="project" value="UniProtKB-UniRule"/>
</dbReference>
<comment type="catalytic activity">
    <reaction evidence="1 15">
        <text>Endonucleolytic cleavage to 5'-phosphomonoester.</text>
        <dbReference type="EC" id="3.1.26.3"/>
    </reaction>
</comment>
<dbReference type="SUPFAM" id="SSF54768">
    <property type="entry name" value="dsRNA-binding domain-like"/>
    <property type="match status" value="1"/>
</dbReference>
<comment type="function">
    <text evidence="15">Digests double-stranded RNA. Involved in the processing of primary rRNA transcript to yield the immediate precursors to the large and small rRNAs (23S and 16S). Processes some mRNAs, and tRNAs when they are encoded in the rRNA operon. Processes pre-crRNA and tracrRNA of type II CRISPR loci if present in the organism.</text>
</comment>
<dbReference type="EC" id="3.1.26.3" evidence="15"/>
<dbReference type="GO" id="GO:0004525">
    <property type="term" value="F:ribonuclease III activity"/>
    <property type="evidence" value="ECO:0007669"/>
    <property type="project" value="UniProtKB-UniRule"/>
</dbReference>
<comment type="subcellular location">
    <subcellularLocation>
        <location evidence="2 15">Cytoplasm</location>
    </subcellularLocation>
</comment>
<evidence type="ECO:0000256" key="1">
    <source>
        <dbReference type="ARBA" id="ARBA00000109"/>
    </source>
</evidence>
<dbReference type="HAMAP" id="MF_00104">
    <property type="entry name" value="RNase_III"/>
    <property type="match status" value="1"/>
</dbReference>
<keyword evidence="10 15" id="KW-0479">Metal-binding</keyword>
<dbReference type="EMBL" id="CP051180">
    <property type="protein sequence ID" value="QIZ78891.1"/>
    <property type="molecule type" value="Genomic_DNA"/>
</dbReference>
<evidence type="ECO:0000256" key="10">
    <source>
        <dbReference type="ARBA" id="ARBA00022723"/>
    </source>
</evidence>
<keyword evidence="13 15" id="KW-0460">Magnesium</keyword>
<dbReference type="SUPFAM" id="SSF69065">
    <property type="entry name" value="RNase III domain-like"/>
    <property type="match status" value="1"/>
</dbReference>
<dbReference type="Gene3D" id="3.30.160.20">
    <property type="match status" value="1"/>
</dbReference>
<evidence type="ECO:0000256" key="14">
    <source>
        <dbReference type="ARBA" id="ARBA00022884"/>
    </source>
</evidence>
<evidence type="ECO:0000256" key="9">
    <source>
        <dbReference type="ARBA" id="ARBA00022722"/>
    </source>
</evidence>
<dbReference type="KEGG" id="fes:HER31_11735"/>
<dbReference type="PROSITE" id="PS00517">
    <property type="entry name" value="RNASE_3_1"/>
    <property type="match status" value="1"/>
</dbReference>
<dbReference type="PANTHER" id="PTHR11207:SF0">
    <property type="entry name" value="RIBONUCLEASE 3"/>
    <property type="match status" value="1"/>
</dbReference>
<dbReference type="PANTHER" id="PTHR11207">
    <property type="entry name" value="RIBONUCLEASE III"/>
    <property type="match status" value="1"/>
</dbReference>
<evidence type="ECO:0000256" key="5">
    <source>
        <dbReference type="ARBA" id="ARBA00022490"/>
    </source>
</evidence>
<keyword evidence="6 15" id="KW-0698">rRNA processing</keyword>
<keyword evidence="11 15" id="KW-0255">Endonuclease</keyword>
<keyword evidence="19" id="KW-1185">Reference proteome</keyword>
<accession>A0A6H1UIH9</accession>
<dbReference type="InterPro" id="IPR000999">
    <property type="entry name" value="RNase_III_dom"/>
</dbReference>
<dbReference type="SMART" id="SM00358">
    <property type="entry name" value="DSRM"/>
    <property type="match status" value="1"/>
</dbReference>
<evidence type="ECO:0000256" key="8">
    <source>
        <dbReference type="ARBA" id="ARBA00022694"/>
    </source>
</evidence>
<dbReference type="GO" id="GO:0010468">
    <property type="term" value="P:regulation of gene expression"/>
    <property type="evidence" value="ECO:0007669"/>
    <property type="project" value="TreeGrafter"/>
</dbReference>
<evidence type="ECO:0000256" key="2">
    <source>
        <dbReference type="ARBA" id="ARBA00004496"/>
    </source>
</evidence>
<dbReference type="CDD" id="cd10845">
    <property type="entry name" value="DSRM_RNAse_III_family"/>
    <property type="match status" value="1"/>
</dbReference>
<dbReference type="GO" id="GO:0006364">
    <property type="term" value="P:rRNA processing"/>
    <property type="evidence" value="ECO:0007669"/>
    <property type="project" value="UniProtKB-UniRule"/>
</dbReference>
<proteinExistence type="inferred from homology"/>